<sequence>MPSTCGGFVTPPLGRRSFLTAAGATTAALTVTDAGAAQPAPHRTEARRRQATQVRPFPLTAVTLLAGPFQDNQRRNTAYLRFVDIDRLLHTFRLNVGLPSGAQPCGGWEAPGVELRGHSTGHLLSGLALTYANTGDTALRDKGRGLVTALAACQAASPSAGYGKGYLSAFPESFFDRLEAGTGVWAPYYTIHKIMAGLVDQYRLAGNTQARDVVLQLGEWVNARTGKLGYAQMQQVLETEFGGMNDVLADLHAITGDAVWLDVAQRFTHARVFDPLAAGEDRLAGLHANTQIPKMVGAMRLWQEGLTDRYRTIAQNFWQIVTAHHSYVIGGNSNGEAFHEPDAVAAQLSNGTCENCNSYNMLKLTRLLHFDAPDRTDLLDHYERTLFNQMLGEQDPDSAHGFNIYYTGLGPGSFKRQPSFMGTDTNAYSTDYDNFSCDHGTGMETQSKFADTIYTHDERRLLVNLFIPSEVRWQEQGITWRQTTRLPDTASTVLTVTAGSAQHELLVRIPSWASGASVKLNGRAVKPPVGAGSWLSLDRAWKTGDRVEVALPMRTTLEATPDDPDVQAVLHGPVVLAGAYGTTQSRSMPRLDTGTVRRTSADPLRFTATADQETVTLLPIARVHHQYYNVYWLTGRPPSPPPGFAAWYRFDETSGTSAADATGNGKTATLTGGAAWAQGHLAGAVALDGTDGHVAVADDLLAGASAYSVATWVNLAGQPAAWSRIFDFGTGVSANMFLTPLSDAGTLRYAITTSGGGAEQRIDAGPLPTDRWVHVAVTYGSGTAVLYTDGREVGRNTAVAVEPRDFGNHIRAAYIGRSQYPDPYLKAAVDDFRVYGRTLTAAEVAALADA</sequence>
<dbReference type="InterPro" id="IPR006311">
    <property type="entry name" value="TAT_signal"/>
</dbReference>
<comment type="caution">
    <text evidence="5">The sequence shown here is derived from an EMBL/GenBank/DDBJ whole genome shotgun (WGS) entry which is preliminary data.</text>
</comment>
<accession>A0A1S2QPL1</accession>
<evidence type="ECO:0000256" key="1">
    <source>
        <dbReference type="ARBA" id="ARBA00022729"/>
    </source>
</evidence>
<protein>
    <recommendedName>
        <fullName evidence="4">LamG-like jellyroll fold domain-containing protein</fullName>
    </recommendedName>
</protein>
<dbReference type="InterPro" id="IPR049046">
    <property type="entry name" value="Beta-AFase-like_GH127_middle"/>
</dbReference>
<feature type="domain" description="LamG-like jellyroll fold" evidence="4">
    <location>
        <begin position="705"/>
        <end position="842"/>
    </location>
</feature>
<dbReference type="SUPFAM" id="SSF49899">
    <property type="entry name" value="Concanavalin A-like lectins/glucanases"/>
    <property type="match status" value="1"/>
</dbReference>
<proteinExistence type="predicted"/>
<dbReference type="EMBL" id="MLYO01000010">
    <property type="protein sequence ID" value="OIK07577.1"/>
    <property type="molecule type" value="Genomic_DNA"/>
</dbReference>
<evidence type="ECO:0000259" key="4">
    <source>
        <dbReference type="SMART" id="SM00560"/>
    </source>
</evidence>
<gene>
    <name evidence="5" type="ORF">BIV23_03480</name>
</gene>
<dbReference type="GO" id="GO:0005975">
    <property type="term" value="P:carbohydrate metabolic process"/>
    <property type="evidence" value="ECO:0007669"/>
    <property type="project" value="InterPro"/>
</dbReference>
<dbReference type="RefSeq" id="WP_071379218.1">
    <property type="nucleotide sequence ID" value="NZ_MLYO01000010.1"/>
</dbReference>
<dbReference type="SMART" id="SM00560">
    <property type="entry name" value="LamGL"/>
    <property type="match status" value="1"/>
</dbReference>
<organism evidence="5 6">
    <name type="scientific">Streptomyces monashensis</name>
    <dbReference type="NCBI Taxonomy" id="1678012"/>
    <lineage>
        <taxon>Bacteria</taxon>
        <taxon>Bacillati</taxon>
        <taxon>Actinomycetota</taxon>
        <taxon>Actinomycetes</taxon>
        <taxon>Kitasatosporales</taxon>
        <taxon>Streptomycetaceae</taxon>
        <taxon>Streptomyces</taxon>
    </lineage>
</organism>
<dbReference type="InterPro" id="IPR012878">
    <property type="entry name" value="Beta-AFase-like_GH127_cat"/>
</dbReference>
<dbReference type="InterPro" id="IPR006558">
    <property type="entry name" value="LamG-like"/>
</dbReference>
<dbReference type="PANTHER" id="PTHR31151:SF0">
    <property type="entry name" value="PROLINE-TRNA LIGASE (DUF1680)"/>
    <property type="match status" value="1"/>
</dbReference>
<dbReference type="PROSITE" id="PS51318">
    <property type="entry name" value="TAT"/>
    <property type="match status" value="1"/>
</dbReference>
<dbReference type="Proteomes" id="UP000179642">
    <property type="component" value="Unassembled WGS sequence"/>
</dbReference>
<dbReference type="InterPro" id="IPR008928">
    <property type="entry name" value="6-hairpin_glycosidase_sf"/>
</dbReference>
<evidence type="ECO:0000313" key="5">
    <source>
        <dbReference type="EMBL" id="OIK07577.1"/>
    </source>
</evidence>
<keyword evidence="2" id="KW-1015">Disulfide bond</keyword>
<dbReference type="InterPro" id="IPR013320">
    <property type="entry name" value="ConA-like_dom_sf"/>
</dbReference>
<dbReference type="SUPFAM" id="SSF48208">
    <property type="entry name" value="Six-hairpin glycosidases"/>
    <property type="match status" value="1"/>
</dbReference>
<reference evidence="5 6" key="1">
    <citation type="submission" date="2016-10" db="EMBL/GenBank/DDBJ databases">
        <title>Genome sequence of Streptomyces sp. MUSC 1.</title>
        <authorList>
            <person name="Lee L.-H."/>
            <person name="Ser H.-L."/>
            <person name="Law J.W.-F."/>
        </authorList>
    </citation>
    <scope>NUCLEOTIDE SEQUENCE [LARGE SCALE GENOMIC DNA]</scope>
    <source>
        <strain evidence="5 6">MUSC 1</strain>
    </source>
</reference>
<dbReference type="Pfam" id="PF07944">
    <property type="entry name" value="Beta-AFase-like_GH127_cat"/>
    <property type="match status" value="1"/>
</dbReference>
<dbReference type="AlphaFoldDB" id="A0A1S2QPL1"/>
<evidence type="ECO:0000256" key="3">
    <source>
        <dbReference type="SAM" id="MobiDB-lite"/>
    </source>
</evidence>
<evidence type="ECO:0000313" key="6">
    <source>
        <dbReference type="Proteomes" id="UP000179642"/>
    </source>
</evidence>
<keyword evidence="1" id="KW-0732">Signal</keyword>
<dbReference type="Pfam" id="PF20736">
    <property type="entry name" value="Glyco_hydro127M"/>
    <property type="match status" value="1"/>
</dbReference>
<dbReference type="Pfam" id="PF13385">
    <property type="entry name" value="Laminin_G_3"/>
    <property type="match status" value="1"/>
</dbReference>
<evidence type="ECO:0000256" key="2">
    <source>
        <dbReference type="ARBA" id="ARBA00023157"/>
    </source>
</evidence>
<dbReference type="Gene3D" id="2.60.120.200">
    <property type="match status" value="1"/>
</dbReference>
<dbReference type="PANTHER" id="PTHR31151">
    <property type="entry name" value="PROLINE-TRNA LIGASE (DUF1680)"/>
    <property type="match status" value="1"/>
</dbReference>
<feature type="region of interest" description="Disordered" evidence="3">
    <location>
        <begin position="33"/>
        <end position="52"/>
    </location>
</feature>
<name>A0A1S2QPL1_9ACTN</name>
<keyword evidence="6" id="KW-1185">Reference proteome</keyword>